<gene>
    <name evidence="2" type="ORF">ACFFQ6_37695</name>
</gene>
<evidence type="ECO:0000313" key="2">
    <source>
        <dbReference type="EMBL" id="MFB9785436.1"/>
    </source>
</evidence>
<comment type="caution">
    <text evidence="2">The sequence shown here is derived from an EMBL/GenBank/DDBJ whole genome shotgun (WGS) entry which is preliminary data.</text>
</comment>
<organism evidence="2 3">
    <name type="scientific">Rhodococcus baikonurensis</name>
    <dbReference type="NCBI Taxonomy" id="172041"/>
    <lineage>
        <taxon>Bacteria</taxon>
        <taxon>Bacillati</taxon>
        <taxon>Actinomycetota</taxon>
        <taxon>Actinomycetes</taxon>
        <taxon>Mycobacteriales</taxon>
        <taxon>Nocardiaceae</taxon>
        <taxon>Rhodococcus</taxon>
        <taxon>Rhodococcus erythropolis group</taxon>
    </lineage>
</organism>
<sequence>MTEPYRRVDPQTPEPTDGRWLTPGVLGVGGASLFSDASHELVTSLLPTFLTATLHAGPGALGAIDGTADALTGLARLAGGPLSNDPARRSHSKDEPS</sequence>
<feature type="region of interest" description="Disordered" evidence="1">
    <location>
        <begin position="1"/>
        <end position="22"/>
    </location>
</feature>
<feature type="region of interest" description="Disordered" evidence="1">
    <location>
        <begin position="77"/>
        <end position="97"/>
    </location>
</feature>
<name>A0ABV5XSM8_9NOCA</name>
<evidence type="ECO:0000313" key="3">
    <source>
        <dbReference type="Proteomes" id="UP001589587"/>
    </source>
</evidence>
<evidence type="ECO:0008006" key="4">
    <source>
        <dbReference type="Google" id="ProtNLM"/>
    </source>
</evidence>
<protein>
    <recommendedName>
        <fullName evidence="4">MFS transporter</fullName>
    </recommendedName>
</protein>
<feature type="non-terminal residue" evidence="2">
    <location>
        <position position="97"/>
    </location>
</feature>
<reference evidence="2 3" key="1">
    <citation type="submission" date="2024-09" db="EMBL/GenBank/DDBJ databases">
        <authorList>
            <person name="Sun Q."/>
            <person name="Mori K."/>
        </authorList>
    </citation>
    <scope>NUCLEOTIDE SEQUENCE [LARGE SCALE GENOMIC DNA]</scope>
    <source>
        <strain evidence="2 3">JCM 11411</strain>
    </source>
</reference>
<feature type="compositionally biased region" description="Basic and acidic residues" evidence="1">
    <location>
        <begin position="86"/>
        <end position="97"/>
    </location>
</feature>
<dbReference type="EMBL" id="JBHMAS010000125">
    <property type="protein sequence ID" value="MFB9785436.1"/>
    <property type="molecule type" value="Genomic_DNA"/>
</dbReference>
<proteinExistence type="predicted"/>
<evidence type="ECO:0000256" key="1">
    <source>
        <dbReference type="SAM" id="MobiDB-lite"/>
    </source>
</evidence>
<dbReference type="Proteomes" id="UP001589587">
    <property type="component" value="Unassembled WGS sequence"/>
</dbReference>
<accession>A0ABV5XSM8</accession>
<keyword evidence="3" id="KW-1185">Reference proteome</keyword>